<evidence type="ECO:0000256" key="1">
    <source>
        <dbReference type="SAM" id="SignalP"/>
    </source>
</evidence>
<feature type="signal peptide" evidence="1">
    <location>
        <begin position="1"/>
        <end position="27"/>
    </location>
</feature>
<feature type="domain" description="SCP" evidence="2">
    <location>
        <begin position="29"/>
        <end position="142"/>
    </location>
</feature>
<feature type="chain" id="PRO_5040171966" description="SCP domain-containing protein" evidence="1">
    <location>
        <begin position="28"/>
        <end position="158"/>
    </location>
</feature>
<dbReference type="PROSITE" id="PS01009">
    <property type="entry name" value="CRISP_1"/>
    <property type="match status" value="1"/>
</dbReference>
<dbReference type="AlphaFoldDB" id="A0A9Q1KPL6"/>
<dbReference type="InterPro" id="IPR035940">
    <property type="entry name" value="CAP_sf"/>
</dbReference>
<keyword evidence="4" id="KW-1185">Reference proteome</keyword>
<evidence type="ECO:0000259" key="2">
    <source>
        <dbReference type="SMART" id="SM00198"/>
    </source>
</evidence>
<dbReference type="EMBL" id="JAKOGI010000038">
    <property type="protein sequence ID" value="KAJ8447500.1"/>
    <property type="molecule type" value="Genomic_DNA"/>
</dbReference>
<dbReference type="Gene3D" id="3.40.33.10">
    <property type="entry name" value="CAP"/>
    <property type="match status" value="1"/>
</dbReference>
<protein>
    <recommendedName>
        <fullName evidence="2">SCP domain-containing protein</fullName>
    </recommendedName>
</protein>
<dbReference type="Pfam" id="PF00188">
    <property type="entry name" value="CAP"/>
    <property type="match status" value="1"/>
</dbReference>
<dbReference type="SUPFAM" id="SSF55797">
    <property type="entry name" value="PR-1-like"/>
    <property type="match status" value="1"/>
</dbReference>
<name>A0A9Q1KPL6_9CARY</name>
<evidence type="ECO:0000313" key="4">
    <source>
        <dbReference type="Proteomes" id="UP001153076"/>
    </source>
</evidence>
<dbReference type="SMART" id="SM00198">
    <property type="entry name" value="SCP"/>
    <property type="match status" value="1"/>
</dbReference>
<dbReference type="FunFam" id="3.40.33.10:FF:000004">
    <property type="entry name" value="CAP, cysteine-rich secretory protein, antigen 5"/>
    <property type="match status" value="1"/>
</dbReference>
<gene>
    <name evidence="3" type="ORF">Cgig2_019494</name>
</gene>
<reference evidence="3" key="1">
    <citation type="submission" date="2022-04" db="EMBL/GenBank/DDBJ databases">
        <title>Carnegiea gigantea Genome sequencing and assembly v2.</title>
        <authorList>
            <person name="Copetti D."/>
            <person name="Sanderson M.J."/>
            <person name="Burquez A."/>
            <person name="Wojciechowski M.F."/>
        </authorList>
    </citation>
    <scope>NUCLEOTIDE SEQUENCE</scope>
    <source>
        <strain evidence="3">SGP5-SGP5p</strain>
        <tissue evidence="3">Aerial part</tissue>
    </source>
</reference>
<proteinExistence type="predicted"/>
<dbReference type="InterPro" id="IPR001283">
    <property type="entry name" value="CRISP-related"/>
</dbReference>
<dbReference type="OrthoDB" id="337038at2759"/>
<organism evidence="3 4">
    <name type="scientific">Carnegiea gigantea</name>
    <dbReference type="NCBI Taxonomy" id="171969"/>
    <lineage>
        <taxon>Eukaryota</taxon>
        <taxon>Viridiplantae</taxon>
        <taxon>Streptophyta</taxon>
        <taxon>Embryophyta</taxon>
        <taxon>Tracheophyta</taxon>
        <taxon>Spermatophyta</taxon>
        <taxon>Magnoliopsida</taxon>
        <taxon>eudicotyledons</taxon>
        <taxon>Gunneridae</taxon>
        <taxon>Pentapetalae</taxon>
        <taxon>Caryophyllales</taxon>
        <taxon>Cactineae</taxon>
        <taxon>Cactaceae</taxon>
        <taxon>Cactoideae</taxon>
        <taxon>Echinocereeae</taxon>
        <taxon>Carnegiea</taxon>
    </lineage>
</organism>
<dbReference type="Proteomes" id="UP001153076">
    <property type="component" value="Unassembled WGS sequence"/>
</dbReference>
<accession>A0A9Q1KPL6</accession>
<dbReference type="GO" id="GO:0005576">
    <property type="term" value="C:extracellular region"/>
    <property type="evidence" value="ECO:0007669"/>
    <property type="project" value="InterPro"/>
</dbReference>
<sequence>MALGKTLTTFPCIVIILTLTLLEPSHAQNSPQDFLDAHNSVRELVRVGVKEWSDEVAAYAEQYANQRINDCAMQHSNGPYGENLAGMSDDSLNASGAVQMWVDEENDYDFTTNTCAPGKECGHYTQVIWGDSVRLEKTNAISLLQLIFDHEYQQLVIA</sequence>
<dbReference type="InterPro" id="IPR014044">
    <property type="entry name" value="CAP_dom"/>
</dbReference>
<evidence type="ECO:0000313" key="3">
    <source>
        <dbReference type="EMBL" id="KAJ8447500.1"/>
    </source>
</evidence>
<dbReference type="PANTHER" id="PTHR10334">
    <property type="entry name" value="CYSTEINE-RICH SECRETORY PROTEIN-RELATED"/>
    <property type="match status" value="1"/>
</dbReference>
<dbReference type="PRINTS" id="PR00837">
    <property type="entry name" value="V5TPXLIKE"/>
</dbReference>
<dbReference type="InterPro" id="IPR018244">
    <property type="entry name" value="Allrgn_V5/Tpx1_CS"/>
</dbReference>
<comment type="caution">
    <text evidence="3">The sequence shown here is derived from an EMBL/GenBank/DDBJ whole genome shotgun (WGS) entry which is preliminary data.</text>
</comment>
<keyword evidence="1" id="KW-0732">Signal</keyword>